<organism evidence="1 2">
    <name type="scientific">Ornithinimicrobium faecis</name>
    <dbReference type="NCBI Taxonomy" id="2934158"/>
    <lineage>
        <taxon>Bacteria</taxon>
        <taxon>Bacillati</taxon>
        <taxon>Actinomycetota</taxon>
        <taxon>Actinomycetes</taxon>
        <taxon>Micrococcales</taxon>
        <taxon>Ornithinimicrobiaceae</taxon>
        <taxon>Ornithinimicrobium</taxon>
    </lineage>
</organism>
<evidence type="ECO:0000313" key="2">
    <source>
        <dbReference type="Proteomes" id="UP001056455"/>
    </source>
</evidence>
<dbReference type="Pfam" id="PF10094">
    <property type="entry name" value="DUF2332"/>
    <property type="match status" value="1"/>
</dbReference>
<accession>A0ABY4YRW4</accession>
<dbReference type="Proteomes" id="UP001056455">
    <property type="component" value="Chromosome"/>
</dbReference>
<dbReference type="InterPro" id="IPR011200">
    <property type="entry name" value="UCP012608"/>
</dbReference>
<keyword evidence="2" id="KW-1185">Reference proteome</keyword>
<dbReference type="RefSeq" id="WP_252592534.1">
    <property type="nucleotide sequence ID" value="NZ_CP099489.1"/>
</dbReference>
<reference evidence="1" key="1">
    <citation type="submission" date="2022-06" db="EMBL/GenBank/DDBJ databases">
        <title>Ornithinimicrobium HY1793.</title>
        <authorList>
            <person name="Huang Y."/>
        </authorList>
    </citation>
    <scope>NUCLEOTIDE SEQUENCE</scope>
    <source>
        <strain evidence="1">HY1793</strain>
    </source>
</reference>
<dbReference type="PIRSF" id="PIRSF012608">
    <property type="entry name" value="UCP012608"/>
    <property type="match status" value="1"/>
</dbReference>
<name>A0ABY4YRW4_9MICO</name>
<protein>
    <submittedName>
        <fullName evidence="1">DUF2332 domain-containing protein</fullName>
    </submittedName>
</protein>
<gene>
    <name evidence="1" type="ORF">NF556_17905</name>
</gene>
<sequence length="369" mass="39033">MRQVELIRAQAGACESLGSPFYAHLLEQVADDVAAGGPAAAVLAGHEDAPGPSALALRLMAAVHRLVLTERAPALAAHYPSVGGDGDAAAAWPAFREVLEEHQELIRAGLASPPQTNEVGRSAALFGGLLQVLARAQRPDLPVRLVEIGASAGLNLLADHFTYLAADGGQWPRPAGGGSTEGVTPGGARPATVVLDPAWESRPLGIPEGVEVVERLGCDLAPIDARSQEGALSLLSCVWPDQTHRLDRLRGALSLAAEHAVRLERAGGGDFLDRLELVEGQHTVVWHSVMWQYVSLEEQQRMLARLTTLGDAATPDRPLTHLAFEPRRLAPGAPHRFVVAATTWPGGTECLLGEAPPHGVPVRWGDPTR</sequence>
<dbReference type="EMBL" id="CP099489">
    <property type="protein sequence ID" value="USQ79454.1"/>
    <property type="molecule type" value="Genomic_DNA"/>
</dbReference>
<proteinExistence type="predicted"/>
<evidence type="ECO:0000313" key="1">
    <source>
        <dbReference type="EMBL" id="USQ79454.1"/>
    </source>
</evidence>